<keyword evidence="4" id="KW-0804">Transcription</keyword>
<dbReference type="PANTHER" id="PTHR47660">
    <property type="entry name" value="TRANSCRIPTION FACTOR WITH C2H2 AND ZN(2)-CYS(6) DNA BINDING DOMAIN (EUROFUNG)-RELATED-RELATED"/>
    <property type="match status" value="1"/>
</dbReference>
<reference evidence="6 7" key="1">
    <citation type="journal article" date="2016" name="Genome Biol. Evol.">
        <title>Draft genome sequence of an aflatoxigenic Aspergillus species, A. bombycis.</title>
        <authorList>
            <person name="Moore G.G."/>
            <person name="Mack B.M."/>
            <person name="Beltz S.B."/>
            <person name="Gilbert M.K."/>
        </authorList>
    </citation>
    <scope>NUCLEOTIDE SEQUENCE [LARGE SCALE GENOMIC DNA]</scope>
    <source>
        <strain evidence="7">NRRL 26010</strain>
    </source>
</reference>
<dbReference type="GO" id="GO:0046872">
    <property type="term" value="F:metal ion binding"/>
    <property type="evidence" value="ECO:0007669"/>
    <property type="project" value="UniProtKB-KW"/>
</dbReference>
<dbReference type="GeneID" id="34445482"/>
<dbReference type="Proteomes" id="UP000179179">
    <property type="component" value="Unassembled WGS sequence"/>
</dbReference>
<evidence type="ECO:0000313" key="7">
    <source>
        <dbReference type="Proteomes" id="UP000179179"/>
    </source>
</evidence>
<dbReference type="PANTHER" id="PTHR47660:SF3">
    <property type="entry name" value="FINGER DOMAIN PROTEIN, PUTATIVE (AFU_ORTHOLOGUE AFUA_4G03310)-RELATED"/>
    <property type="match status" value="1"/>
</dbReference>
<dbReference type="OrthoDB" id="5423818at2759"/>
<keyword evidence="3" id="KW-0805">Transcription regulation</keyword>
<evidence type="ECO:0008006" key="8">
    <source>
        <dbReference type="Google" id="ProtNLM"/>
    </source>
</evidence>
<evidence type="ECO:0000313" key="6">
    <source>
        <dbReference type="EMBL" id="OGM48254.1"/>
    </source>
</evidence>
<evidence type="ECO:0000256" key="1">
    <source>
        <dbReference type="ARBA" id="ARBA00022723"/>
    </source>
</evidence>
<sequence>MAIADPEFAAIGGRYSDIIPDLDFRDFLTAHMDDDDVHYTPSGSSSYIYHARSSTHGTLQVQHPISSPKLSIPPVPTQAIRSLVQRPNMRPGTHRIAKLILHNLKSYPQMLLLHNTLPPFIHPSFLSSDLCNPNFEPLTNCIALVHMIGSGIQASRRLFWKNVRMECERLCEEHLTLNKWELLAAMQALSIYIIIRLDEGETDYNNFDSLLLKAITAISKRLSCSEITKNVKFALHNCDLKNNWKEWTFEESGRRLCVIYRVVNMLVYFEPAAMCGLQTDLIIAPLPAKKQLWEAGDELSWEAENGREPGIQTAFGLASNGDLVKLGGGQLCYADEVLAYKSFTASGSGNWEEWCSGMDGFGGLIMLAASLVG</sequence>
<dbReference type="RefSeq" id="XP_022391971.1">
    <property type="nucleotide sequence ID" value="XM_022529222.1"/>
</dbReference>
<keyword evidence="2" id="KW-0862">Zinc</keyword>
<accession>A0A1F8A950</accession>
<evidence type="ECO:0000256" key="3">
    <source>
        <dbReference type="ARBA" id="ARBA00023015"/>
    </source>
</evidence>
<name>A0A1F8A950_9EURO</name>
<evidence type="ECO:0000256" key="2">
    <source>
        <dbReference type="ARBA" id="ARBA00022833"/>
    </source>
</evidence>
<evidence type="ECO:0000256" key="5">
    <source>
        <dbReference type="ARBA" id="ARBA00023242"/>
    </source>
</evidence>
<keyword evidence="1" id="KW-0479">Metal-binding</keyword>
<keyword evidence="5" id="KW-0539">Nucleus</keyword>
<dbReference type="AlphaFoldDB" id="A0A1F8A950"/>
<comment type="caution">
    <text evidence="6">The sequence shown here is derived from an EMBL/GenBank/DDBJ whole genome shotgun (WGS) entry which is preliminary data.</text>
</comment>
<proteinExistence type="predicted"/>
<dbReference type="STRING" id="109264.A0A1F8A950"/>
<evidence type="ECO:0000256" key="4">
    <source>
        <dbReference type="ARBA" id="ARBA00023163"/>
    </source>
</evidence>
<dbReference type="EMBL" id="LYCR01000017">
    <property type="protein sequence ID" value="OGM48254.1"/>
    <property type="molecule type" value="Genomic_DNA"/>
</dbReference>
<organism evidence="6 7">
    <name type="scientific">Aspergillus bombycis</name>
    <dbReference type="NCBI Taxonomy" id="109264"/>
    <lineage>
        <taxon>Eukaryota</taxon>
        <taxon>Fungi</taxon>
        <taxon>Dikarya</taxon>
        <taxon>Ascomycota</taxon>
        <taxon>Pezizomycotina</taxon>
        <taxon>Eurotiomycetes</taxon>
        <taxon>Eurotiomycetidae</taxon>
        <taxon>Eurotiales</taxon>
        <taxon>Aspergillaceae</taxon>
        <taxon>Aspergillus</taxon>
    </lineage>
</organism>
<keyword evidence="7" id="KW-1185">Reference proteome</keyword>
<gene>
    <name evidence="6" type="ORF">ABOM_002092</name>
</gene>
<protein>
    <recommendedName>
        <fullName evidence="8">Transcription factor domain-containing protein</fullName>
    </recommendedName>
</protein>